<feature type="region of interest" description="Disordered" evidence="1">
    <location>
        <begin position="235"/>
        <end position="259"/>
    </location>
</feature>
<feature type="compositionally biased region" description="Low complexity" evidence="1">
    <location>
        <begin position="135"/>
        <end position="147"/>
    </location>
</feature>
<evidence type="ECO:0000256" key="1">
    <source>
        <dbReference type="SAM" id="MobiDB-lite"/>
    </source>
</evidence>
<dbReference type="EMBL" id="BDQI01000032">
    <property type="protein sequence ID" value="GAX57109.1"/>
    <property type="molecule type" value="Genomic_DNA"/>
</dbReference>
<comment type="caution">
    <text evidence="2">The sequence shown here is derived from an EMBL/GenBank/DDBJ whole genome shotgun (WGS) entry which is preliminary data.</text>
</comment>
<proteinExistence type="predicted"/>
<protein>
    <submittedName>
        <fullName evidence="2">Uncharacterized protein</fullName>
    </submittedName>
</protein>
<organism evidence="2 3">
    <name type="scientific">Streptomyces olivochromogenes</name>
    <dbReference type="NCBI Taxonomy" id="1963"/>
    <lineage>
        <taxon>Bacteria</taxon>
        <taxon>Bacillati</taxon>
        <taxon>Actinomycetota</taxon>
        <taxon>Actinomycetes</taxon>
        <taxon>Kitasatosporales</taxon>
        <taxon>Streptomycetaceae</taxon>
        <taxon>Streptomyces</taxon>
    </lineage>
</organism>
<reference evidence="3" key="1">
    <citation type="submission" date="2017-05" db="EMBL/GenBank/DDBJ databases">
        <title>Streptomyces olivochromogenes NBRC 3561 whole genome shotgun sequence.</title>
        <authorList>
            <person name="Dohra H."/>
            <person name="Kodani S."/>
        </authorList>
    </citation>
    <scope>NUCLEOTIDE SEQUENCE [LARGE SCALE GENOMIC DNA]</scope>
    <source>
        <strain evidence="3">NBRC 3561</strain>
    </source>
</reference>
<dbReference type="AlphaFoldDB" id="A0A250VSN6"/>
<name>A0A250VSN6_STROL</name>
<evidence type="ECO:0000313" key="3">
    <source>
        <dbReference type="Proteomes" id="UP000217446"/>
    </source>
</evidence>
<dbReference type="Proteomes" id="UP000217446">
    <property type="component" value="Unassembled WGS sequence"/>
</dbReference>
<accession>A0A250VSN6</accession>
<feature type="compositionally biased region" description="Basic residues" evidence="1">
    <location>
        <begin position="107"/>
        <end position="126"/>
    </location>
</feature>
<gene>
    <name evidence="2" type="ORF">SO3561_08679</name>
</gene>
<feature type="region of interest" description="Disordered" evidence="1">
    <location>
        <begin position="101"/>
        <end position="167"/>
    </location>
</feature>
<evidence type="ECO:0000313" key="2">
    <source>
        <dbReference type="EMBL" id="GAX57109.1"/>
    </source>
</evidence>
<keyword evidence="3" id="KW-1185">Reference proteome</keyword>
<sequence>MVTVAPVSHGDRNGRSRHCAIRGPGARLWIGRHRGAELSCGHEPHAWNTCTSGGESVPATSGYGRACGRRVAARPVAEPATTPPPINRIPVGEVLIGEQFAQPVTHPHGRRAPRNTRPRHPHRQRRNPPPEPEPIDIAATPPTARTTPPEPAQHTAPIHRPTMTWLHRNEWRSPTASRLRDGAVELAHLEAAGKRSPPADEAAPPDWGMRRRIRRCEYSDRWRLLRGPSEVQEWICSGPERGTPERGVGDADQATPTPA</sequence>